<evidence type="ECO:0000259" key="5">
    <source>
        <dbReference type="PROSITE" id="PS51352"/>
    </source>
</evidence>
<dbReference type="PANTHER" id="PTHR42852:SF6">
    <property type="entry name" value="THIOL:DISULFIDE INTERCHANGE PROTEIN DSBE"/>
    <property type="match status" value="1"/>
</dbReference>
<gene>
    <name evidence="6" type="ORF">EZS27_009233</name>
</gene>
<dbReference type="GO" id="GO:0030313">
    <property type="term" value="C:cell envelope"/>
    <property type="evidence" value="ECO:0007669"/>
    <property type="project" value="UniProtKB-SubCell"/>
</dbReference>
<dbReference type="InterPro" id="IPR012336">
    <property type="entry name" value="Thioredoxin-like_fold"/>
</dbReference>
<dbReference type="Pfam" id="PF14289">
    <property type="entry name" value="DUF4369"/>
    <property type="match status" value="1"/>
</dbReference>
<dbReference type="PROSITE" id="PS51352">
    <property type="entry name" value="THIOREDOXIN_2"/>
    <property type="match status" value="1"/>
</dbReference>
<dbReference type="CDD" id="cd02966">
    <property type="entry name" value="TlpA_like_family"/>
    <property type="match status" value="1"/>
</dbReference>
<keyword evidence="2" id="KW-0201">Cytochrome c-type biogenesis</keyword>
<dbReference type="Gene3D" id="3.40.30.10">
    <property type="entry name" value="Glutaredoxin"/>
    <property type="match status" value="1"/>
</dbReference>
<accession>A0A5J4SCU9</accession>
<dbReference type="EMBL" id="SNRY01000290">
    <property type="protein sequence ID" value="KAA6343071.1"/>
    <property type="molecule type" value="Genomic_DNA"/>
</dbReference>
<name>A0A5J4SCU9_9ZZZZ</name>
<dbReference type="InterPro" id="IPR050553">
    <property type="entry name" value="Thioredoxin_ResA/DsbE_sf"/>
</dbReference>
<evidence type="ECO:0000256" key="3">
    <source>
        <dbReference type="ARBA" id="ARBA00023157"/>
    </source>
</evidence>
<comment type="subcellular location">
    <subcellularLocation>
        <location evidence="1">Cell envelope</location>
    </subcellularLocation>
</comment>
<evidence type="ECO:0000256" key="1">
    <source>
        <dbReference type="ARBA" id="ARBA00004196"/>
    </source>
</evidence>
<dbReference type="InterPro" id="IPR036249">
    <property type="entry name" value="Thioredoxin-like_sf"/>
</dbReference>
<dbReference type="SUPFAM" id="SSF52833">
    <property type="entry name" value="Thioredoxin-like"/>
    <property type="match status" value="1"/>
</dbReference>
<dbReference type="GO" id="GO:0017004">
    <property type="term" value="P:cytochrome complex assembly"/>
    <property type="evidence" value="ECO:0007669"/>
    <property type="project" value="UniProtKB-KW"/>
</dbReference>
<dbReference type="AlphaFoldDB" id="A0A5J4SCU9"/>
<dbReference type="InterPro" id="IPR013766">
    <property type="entry name" value="Thioredoxin_domain"/>
</dbReference>
<sequence>MFGCKHKTEEEKAYITGNIAGIGTDTIYLYRVDEVSDWIDTIYVKNDKFLHTIQVDTGCQMILLFTDGQTYPVFLDKKNRIDIKGNIEHLDLLDVKGNPVNDELTAFLQRLENRKTVSETTIAEEVDSFICKNNSSPASVYLLTNYLVRTEQPDTKRMKRLIEVMIGELQDKPYVQRLKEMVDRVEVAESGKTIPSFTLTNMEGKQISRFNMKSEYLLIHFWASWNAKSRLANAELRKINRIYTNKEKKRKKKEKDNKKELALLGISLDTDKKDWKQAVKQDTLIWEQVCDFSGWSSDVVKQCAILKLPTNVLINSKGKIIAYNIKQDSLSIKLQELIK</sequence>
<dbReference type="Pfam" id="PF13905">
    <property type="entry name" value="Thioredoxin_8"/>
    <property type="match status" value="1"/>
</dbReference>
<feature type="domain" description="Thioredoxin" evidence="5">
    <location>
        <begin position="188"/>
        <end position="339"/>
    </location>
</feature>
<protein>
    <submittedName>
        <fullName evidence="6">Thiol-disulfide oxidoreductase ResA</fullName>
    </submittedName>
</protein>
<comment type="caution">
    <text evidence="6">The sequence shown here is derived from an EMBL/GenBank/DDBJ whole genome shotgun (WGS) entry which is preliminary data.</text>
</comment>
<evidence type="ECO:0000256" key="2">
    <source>
        <dbReference type="ARBA" id="ARBA00022748"/>
    </source>
</evidence>
<dbReference type="PANTHER" id="PTHR42852">
    <property type="entry name" value="THIOL:DISULFIDE INTERCHANGE PROTEIN DSBE"/>
    <property type="match status" value="1"/>
</dbReference>
<reference evidence="6" key="1">
    <citation type="submission" date="2019-03" db="EMBL/GenBank/DDBJ databases">
        <title>Single cell metagenomics reveals metabolic interactions within the superorganism composed of flagellate Streblomastix strix and complex community of Bacteroidetes bacteria on its surface.</title>
        <authorList>
            <person name="Treitli S.C."/>
            <person name="Kolisko M."/>
            <person name="Husnik F."/>
            <person name="Keeling P."/>
            <person name="Hampl V."/>
        </authorList>
    </citation>
    <scope>NUCLEOTIDE SEQUENCE</scope>
    <source>
        <strain evidence="6">STM</strain>
    </source>
</reference>
<keyword evidence="4" id="KW-0676">Redox-active center</keyword>
<keyword evidence="3" id="KW-1015">Disulfide bond</keyword>
<dbReference type="InterPro" id="IPR025380">
    <property type="entry name" value="DUF4369"/>
</dbReference>
<evidence type="ECO:0000313" key="6">
    <source>
        <dbReference type="EMBL" id="KAA6343071.1"/>
    </source>
</evidence>
<organism evidence="6">
    <name type="scientific">termite gut metagenome</name>
    <dbReference type="NCBI Taxonomy" id="433724"/>
    <lineage>
        <taxon>unclassified sequences</taxon>
        <taxon>metagenomes</taxon>
        <taxon>organismal metagenomes</taxon>
    </lineage>
</organism>
<proteinExistence type="predicted"/>
<evidence type="ECO:0000256" key="4">
    <source>
        <dbReference type="ARBA" id="ARBA00023284"/>
    </source>
</evidence>